<dbReference type="Gene3D" id="2.40.10.350">
    <property type="entry name" value="Rod shape-determining protein MreC, domain 2"/>
    <property type="match status" value="1"/>
</dbReference>
<dbReference type="Gene3D" id="2.40.10.340">
    <property type="entry name" value="Rod shape-determining protein MreC, domain 1"/>
    <property type="match status" value="1"/>
</dbReference>
<protein>
    <recommendedName>
        <fullName evidence="2">Cell shape-determining protein MreC</fullName>
    </recommendedName>
    <alternativeName>
        <fullName evidence="4">Cell shape protein MreC</fullName>
    </alternativeName>
</protein>
<dbReference type="GO" id="GO:0005886">
    <property type="term" value="C:plasma membrane"/>
    <property type="evidence" value="ECO:0007669"/>
    <property type="project" value="TreeGrafter"/>
</dbReference>
<dbReference type="InterPro" id="IPR007221">
    <property type="entry name" value="MreC"/>
</dbReference>
<evidence type="ECO:0000256" key="5">
    <source>
        <dbReference type="SAM" id="SignalP"/>
    </source>
</evidence>
<dbReference type="InterPro" id="IPR042175">
    <property type="entry name" value="Cell/Rod_MreC_2"/>
</dbReference>
<dbReference type="Pfam" id="PF04085">
    <property type="entry name" value="MreC"/>
    <property type="match status" value="1"/>
</dbReference>
<gene>
    <name evidence="7" type="ORF">AVDCRST_MAG64-1996</name>
</gene>
<feature type="chain" id="PRO_5026955621" description="Cell shape-determining protein MreC" evidence="5">
    <location>
        <begin position="24"/>
        <end position="286"/>
    </location>
</feature>
<evidence type="ECO:0000256" key="3">
    <source>
        <dbReference type="ARBA" id="ARBA00022960"/>
    </source>
</evidence>
<accession>A0A6J4P864</accession>
<dbReference type="AlphaFoldDB" id="A0A6J4P864"/>
<sequence>MSRIKFNHVFAVLMLAGAASAFAIPSKYTARAQPQVQRLFAPVAVPARSAAGWAHERLARPPQTDPRDPRALAAENADLREQVASLGHALAALERLDDERSTVGSLREQCVPVRVIGGDAGFRDGLLLNGSSLDGLAQGQPVLYSNALAGRIERPPGPLGAQVRLITDRGMRVDASFGRFVENKVTKKSEWKPIQTSPVLIEGAGNGTLRCATDLTMTELQSDTVKLAAGDWVVLEDNEWDERVHGRLLGRVTRVAPQNAAPLYADIRIEPAKSLARLREVMVLTK</sequence>
<dbReference type="InterPro" id="IPR042177">
    <property type="entry name" value="Cell/Rod_1"/>
</dbReference>
<dbReference type="InterPro" id="IPR055342">
    <property type="entry name" value="MreC_beta-barrel_core"/>
</dbReference>
<evidence type="ECO:0000313" key="7">
    <source>
        <dbReference type="EMBL" id="CAA9406095.1"/>
    </source>
</evidence>
<organism evidence="7">
    <name type="scientific">uncultured Phycisphaerae bacterium</name>
    <dbReference type="NCBI Taxonomy" id="904963"/>
    <lineage>
        <taxon>Bacteria</taxon>
        <taxon>Pseudomonadati</taxon>
        <taxon>Planctomycetota</taxon>
        <taxon>Phycisphaerae</taxon>
        <taxon>environmental samples</taxon>
    </lineage>
</organism>
<keyword evidence="3" id="KW-0133">Cell shape</keyword>
<dbReference type="PANTHER" id="PTHR34138:SF1">
    <property type="entry name" value="CELL SHAPE-DETERMINING PROTEIN MREC"/>
    <property type="match status" value="1"/>
</dbReference>
<feature type="domain" description="Rod shape-determining protein MreC beta-barrel core" evidence="6">
    <location>
        <begin position="122"/>
        <end position="284"/>
    </location>
</feature>
<dbReference type="EMBL" id="CADCUQ010000453">
    <property type="protein sequence ID" value="CAA9406095.1"/>
    <property type="molecule type" value="Genomic_DNA"/>
</dbReference>
<evidence type="ECO:0000256" key="4">
    <source>
        <dbReference type="ARBA" id="ARBA00032089"/>
    </source>
</evidence>
<evidence type="ECO:0000256" key="1">
    <source>
        <dbReference type="ARBA" id="ARBA00009369"/>
    </source>
</evidence>
<proteinExistence type="inferred from homology"/>
<keyword evidence="5" id="KW-0732">Signal</keyword>
<evidence type="ECO:0000259" key="6">
    <source>
        <dbReference type="Pfam" id="PF04085"/>
    </source>
</evidence>
<comment type="similarity">
    <text evidence="1">Belongs to the MreC family.</text>
</comment>
<feature type="signal peptide" evidence="5">
    <location>
        <begin position="1"/>
        <end position="23"/>
    </location>
</feature>
<name>A0A6J4P864_9BACT</name>
<reference evidence="7" key="1">
    <citation type="submission" date="2020-02" db="EMBL/GenBank/DDBJ databases">
        <authorList>
            <person name="Meier V. D."/>
        </authorList>
    </citation>
    <scope>NUCLEOTIDE SEQUENCE</scope>
    <source>
        <strain evidence="7">AVDCRST_MAG64</strain>
    </source>
</reference>
<dbReference type="GO" id="GO:0008360">
    <property type="term" value="P:regulation of cell shape"/>
    <property type="evidence" value="ECO:0007669"/>
    <property type="project" value="UniProtKB-KW"/>
</dbReference>
<evidence type="ECO:0000256" key="2">
    <source>
        <dbReference type="ARBA" id="ARBA00013855"/>
    </source>
</evidence>
<dbReference type="PANTHER" id="PTHR34138">
    <property type="entry name" value="CELL SHAPE-DETERMINING PROTEIN MREC"/>
    <property type="match status" value="1"/>
</dbReference>